<evidence type="ECO:0000256" key="1">
    <source>
        <dbReference type="SAM" id="MobiDB-lite"/>
    </source>
</evidence>
<reference evidence="3" key="3">
    <citation type="submission" date="2020-05" db="UniProtKB">
        <authorList>
            <consortium name="EnsemblMetazoa"/>
        </authorList>
    </citation>
    <scope>IDENTIFICATION</scope>
    <source>
        <strain evidence="3">Jacobina</strain>
    </source>
</reference>
<sequence length="277" mass="32779">MEKKKRKRTVTKPMKRWTLGEEDQILDYLIANKPIELPTAVVYYGNLIKDLKWTIEPNLVRHKVKNMKEVFYKNLAWVQTVAENEECDEKMIDEHLRKRCPHFKKLEILFSSNPRAKVVQLKTFLDVEEVNLTTERNQNDDQEDTSLEEYDGYKCEGENSDTDWVLQQESQATTSEAPADAQEPGDPLENLKNSTTNDIDKEQLSLQWMRLEIEKEKLSIAREKIAMQREQNQEEAKFRILELEQQGILKRLQIEKDTEVRKYELSLKYKAELKPEM</sequence>
<keyword evidence="4" id="KW-1185">Reference proteome</keyword>
<dbReference type="AlphaFoldDB" id="A0A1B0C8F0"/>
<accession>A0A1B0C8F0</accession>
<proteinExistence type="predicted"/>
<name>A0A1B0C8F0_LUTLO</name>
<dbReference type="EMBL" id="AJWK01000531">
    <property type="status" value="NOT_ANNOTATED_CDS"/>
    <property type="molecule type" value="Genomic_DNA"/>
</dbReference>
<evidence type="ECO:0000313" key="4">
    <source>
        <dbReference type="Proteomes" id="UP000092461"/>
    </source>
</evidence>
<organism evidence="3 4">
    <name type="scientific">Lutzomyia longipalpis</name>
    <name type="common">Sand fly</name>
    <dbReference type="NCBI Taxonomy" id="7200"/>
    <lineage>
        <taxon>Eukaryota</taxon>
        <taxon>Metazoa</taxon>
        <taxon>Ecdysozoa</taxon>
        <taxon>Arthropoda</taxon>
        <taxon>Hexapoda</taxon>
        <taxon>Insecta</taxon>
        <taxon>Pterygota</taxon>
        <taxon>Neoptera</taxon>
        <taxon>Endopterygota</taxon>
        <taxon>Diptera</taxon>
        <taxon>Nematocera</taxon>
        <taxon>Psychodoidea</taxon>
        <taxon>Psychodidae</taxon>
        <taxon>Lutzomyia</taxon>
        <taxon>Lutzomyia</taxon>
    </lineage>
</organism>
<protein>
    <submittedName>
        <fullName evidence="2 3">Uncharacterized protein</fullName>
    </submittedName>
</protein>
<dbReference type="EnsemblMetazoa" id="LLOJ000162-RA">
    <property type="protein sequence ID" value="LLOJ000162-PA"/>
    <property type="gene ID" value="LLOJ000162"/>
</dbReference>
<evidence type="ECO:0000313" key="3">
    <source>
        <dbReference type="EnsemblMetazoa" id="LLOJ000162-PA"/>
    </source>
</evidence>
<evidence type="ECO:0000313" key="2">
    <source>
        <dbReference type="EMBL" id="MBC1180626.1"/>
    </source>
</evidence>
<dbReference type="VEuPathDB" id="VectorBase:LLONM1_007458"/>
<reference evidence="2" key="2">
    <citation type="journal article" date="2020" name="BMC">
        <title>Leishmania infection induces a limited differential gene expression in the sand fly midgut.</title>
        <authorList>
            <person name="Coutinho-Abreu I.V."/>
            <person name="Serafim T.D."/>
            <person name="Meneses C."/>
            <person name="Kamhawi S."/>
            <person name="Oliveira F."/>
            <person name="Valenzuela J.G."/>
        </authorList>
    </citation>
    <scope>NUCLEOTIDE SEQUENCE</scope>
    <source>
        <strain evidence="2">Jacobina</strain>
        <tissue evidence="2">Midgut</tissue>
    </source>
</reference>
<dbReference type="Proteomes" id="UP000092461">
    <property type="component" value="Unassembled WGS sequence"/>
</dbReference>
<dbReference type="VEuPathDB" id="VectorBase:LLOJ000162"/>
<reference evidence="4" key="1">
    <citation type="submission" date="2012-05" db="EMBL/GenBank/DDBJ databases">
        <title>Whole Genome Assembly of Lutzomyia longipalpis.</title>
        <authorList>
            <person name="Richards S."/>
            <person name="Qu C."/>
            <person name="Dillon R."/>
            <person name="Worley K."/>
            <person name="Scherer S."/>
            <person name="Batterton M."/>
            <person name="Taylor A."/>
            <person name="Hawes A."/>
            <person name="Hernandez B."/>
            <person name="Kovar C."/>
            <person name="Mandapat C."/>
            <person name="Pham C."/>
            <person name="Qu C."/>
            <person name="Jing C."/>
            <person name="Bess C."/>
            <person name="Bandaranaike D."/>
            <person name="Ngo D."/>
            <person name="Ongeri F."/>
            <person name="Arias F."/>
            <person name="Lara F."/>
            <person name="Weissenberger G."/>
            <person name="Kamau G."/>
            <person name="Han H."/>
            <person name="Shen H."/>
            <person name="Dinh H."/>
            <person name="Khalil I."/>
            <person name="Jones J."/>
            <person name="Shafer J."/>
            <person name="Jayaseelan J."/>
            <person name="Quiroz J."/>
            <person name="Blankenburg K."/>
            <person name="Nguyen L."/>
            <person name="Jackson L."/>
            <person name="Francisco L."/>
            <person name="Tang L.-Y."/>
            <person name="Pu L.-L."/>
            <person name="Perales L."/>
            <person name="Lorensuhewa L."/>
            <person name="Munidasa M."/>
            <person name="Coyle M."/>
            <person name="Taylor M."/>
            <person name="Puazo M."/>
            <person name="Firestine M."/>
            <person name="Scheel M."/>
            <person name="Javaid M."/>
            <person name="Wang M."/>
            <person name="Li M."/>
            <person name="Tabassum N."/>
            <person name="Saada N."/>
            <person name="Osuji N."/>
            <person name="Aqrawi P."/>
            <person name="Fu Q."/>
            <person name="Thornton R."/>
            <person name="Raj R."/>
            <person name="Goodspeed R."/>
            <person name="Mata R."/>
            <person name="Najjar R."/>
            <person name="Gubbala S."/>
            <person name="Lee S."/>
            <person name="Denson S."/>
            <person name="Patil S."/>
            <person name="Macmil S."/>
            <person name="Qi S."/>
            <person name="Matskevitch T."/>
            <person name="Palculict T."/>
            <person name="Mathew T."/>
            <person name="Vee V."/>
            <person name="Velamala V."/>
            <person name="Korchina V."/>
            <person name="Cai W."/>
            <person name="Liu W."/>
            <person name="Dai W."/>
            <person name="Zou X."/>
            <person name="Zhu Y."/>
            <person name="Zhang Y."/>
            <person name="Wu Y.-Q."/>
            <person name="Xin Y."/>
            <person name="Nazarath L."/>
            <person name="Kovar C."/>
            <person name="Han Y."/>
            <person name="Muzny D."/>
            <person name="Gibbs R."/>
        </authorList>
    </citation>
    <scope>NUCLEOTIDE SEQUENCE [LARGE SCALE GENOMIC DNA]</scope>
    <source>
        <strain evidence="4">Jacobina</strain>
    </source>
</reference>
<feature type="region of interest" description="Disordered" evidence="1">
    <location>
        <begin position="169"/>
        <end position="197"/>
    </location>
</feature>
<dbReference type="EMBL" id="GITU01011923">
    <property type="protein sequence ID" value="MBC1180626.1"/>
    <property type="molecule type" value="Transcribed_RNA"/>
</dbReference>